<evidence type="ECO:0000256" key="3">
    <source>
        <dbReference type="ARBA" id="ARBA00022692"/>
    </source>
</evidence>
<keyword evidence="5 6" id="KW-0472">Membrane</keyword>
<dbReference type="InterPro" id="IPR050638">
    <property type="entry name" value="AA-Vitamin_Transporters"/>
</dbReference>
<dbReference type="RefSeq" id="WP_058304856.1">
    <property type="nucleotide sequence ID" value="NZ_CABKVG010000005.1"/>
</dbReference>
<feature type="transmembrane region" description="Helical" evidence="6">
    <location>
        <begin position="93"/>
        <end position="112"/>
    </location>
</feature>
<keyword evidence="9" id="KW-1185">Reference proteome</keyword>
<feature type="transmembrane region" description="Helical" evidence="6">
    <location>
        <begin position="244"/>
        <end position="261"/>
    </location>
</feature>
<feature type="transmembrane region" description="Helical" evidence="6">
    <location>
        <begin position="267"/>
        <end position="285"/>
    </location>
</feature>
<evidence type="ECO:0000256" key="5">
    <source>
        <dbReference type="ARBA" id="ARBA00023136"/>
    </source>
</evidence>
<feature type="transmembrane region" description="Helical" evidence="6">
    <location>
        <begin position="33"/>
        <end position="52"/>
    </location>
</feature>
<name>A0ABY4E7X0_9NEIS</name>
<proteinExistence type="inferred from homology"/>
<feature type="domain" description="EamA" evidence="7">
    <location>
        <begin position="3"/>
        <end position="134"/>
    </location>
</feature>
<protein>
    <submittedName>
        <fullName evidence="8">DMT family transporter</fullName>
    </submittedName>
</protein>
<comment type="similarity">
    <text evidence="2">Belongs to the EamA transporter family.</text>
</comment>
<organism evidence="8 9">
    <name type="scientific">Vitreoscilla massiliensis</name>
    <dbReference type="NCBI Taxonomy" id="1689272"/>
    <lineage>
        <taxon>Bacteria</taxon>
        <taxon>Pseudomonadati</taxon>
        <taxon>Pseudomonadota</taxon>
        <taxon>Betaproteobacteria</taxon>
        <taxon>Neisseriales</taxon>
        <taxon>Neisseriaceae</taxon>
        <taxon>Vitreoscilla</taxon>
    </lineage>
</organism>
<dbReference type="EMBL" id="CP091511">
    <property type="protein sequence ID" value="UOO90528.1"/>
    <property type="molecule type" value="Genomic_DNA"/>
</dbReference>
<feature type="transmembrane region" description="Helical" evidence="6">
    <location>
        <begin position="119"/>
        <end position="136"/>
    </location>
</feature>
<dbReference type="InterPro" id="IPR037185">
    <property type="entry name" value="EmrE-like"/>
</dbReference>
<gene>
    <name evidence="8" type="ORF">LVJ82_06015</name>
</gene>
<dbReference type="PANTHER" id="PTHR32322:SF2">
    <property type="entry name" value="EAMA DOMAIN-CONTAINING PROTEIN"/>
    <property type="match status" value="1"/>
</dbReference>
<evidence type="ECO:0000256" key="4">
    <source>
        <dbReference type="ARBA" id="ARBA00022989"/>
    </source>
</evidence>
<evidence type="ECO:0000313" key="9">
    <source>
        <dbReference type="Proteomes" id="UP000832011"/>
    </source>
</evidence>
<sequence length="290" mass="32232">MNVLLYVAVVLIWGTTWIGITLQSAYAPPLTAIFWRFAIAALVLLMGLALTGRLQRLRWRDHGFCVLQSLCVFSLNFVCFYTAVRYINSGLESVIFSMAVFFNALNAWLFFGQKPHARFLPAACMGLLGIVLLFWHELDFGTWQLGQLWGIGLAMLGTYGFSLGNMLSVRHQKHGLDVFSTNAYAMLYGTVILAGLAWVFDVGLAMPLQAPFVWSLLYLALFGSVIGFTAYFTLVKRLGAAQSAYTTLLFPLVALSISTVWEGYQWHVAAVVGMVLILAGNYLMFHKPKA</sequence>
<feature type="transmembrane region" description="Helical" evidence="6">
    <location>
        <begin position="148"/>
        <end position="169"/>
    </location>
</feature>
<feature type="transmembrane region" description="Helical" evidence="6">
    <location>
        <begin position="181"/>
        <end position="200"/>
    </location>
</feature>
<accession>A0ABY4E7X0</accession>
<feature type="transmembrane region" description="Helical" evidence="6">
    <location>
        <begin position="64"/>
        <end position="87"/>
    </location>
</feature>
<evidence type="ECO:0000256" key="2">
    <source>
        <dbReference type="ARBA" id="ARBA00007362"/>
    </source>
</evidence>
<dbReference type="SUPFAM" id="SSF103481">
    <property type="entry name" value="Multidrug resistance efflux transporter EmrE"/>
    <property type="match status" value="2"/>
</dbReference>
<evidence type="ECO:0000256" key="1">
    <source>
        <dbReference type="ARBA" id="ARBA00004141"/>
    </source>
</evidence>
<evidence type="ECO:0000259" key="7">
    <source>
        <dbReference type="Pfam" id="PF00892"/>
    </source>
</evidence>
<reference evidence="8 9" key="1">
    <citation type="journal article" date="2022" name="Res Sq">
        <title>Evolution of multicellular longitudinally dividing oral cavity symbionts (Neisseriaceae).</title>
        <authorList>
            <person name="Nyongesa S."/>
            <person name="Weber P."/>
            <person name="Bernet E."/>
            <person name="Pullido F."/>
            <person name="Nieckarz M."/>
            <person name="Delaby M."/>
            <person name="Nieves C."/>
            <person name="Viehboeck T."/>
            <person name="Krause N."/>
            <person name="Rivera-Millot A."/>
            <person name="Nakamura A."/>
            <person name="Vischer N."/>
            <person name="VanNieuwenhze M."/>
            <person name="Brun Y."/>
            <person name="Cava F."/>
            <person name="Bulgheresi S."/>
            <person name="Veyrier F."/>
        </authorList>
    </citation>
    <scope>NUCLEOTIDE SEQUENCE [LARGE SCALE GENOMIC DNA]</scope>
    <source>
        <strain evidence="8 9">SN4</strain>
    </source>
</reference>
<feature type="domain" description="EamA" evidence="7">
    <location>
        <begin position="148"/>
        <end position="285"/>
    </location>
</feature>
<keyword evidence="4 6" id="KW-1133">Transmembrane helix</keyword>
<feature type="transmembrane region" description="Helical" evidence="6">
    <location>
        <begin position="212"/>
        <end position="232"/>
    </location>
</feature>
<dbReference type="Proteomes" id="UP000832011">
    <property type="component" value="Chromosome"/>
</dbReference>
<evidence type="ECO:0000313" key="8">
    <source>
        <dbReference type="EMBL" id="UOO90528.1"/>
    </source>
</evidence>
<dbReference type="InterPro" id="IPR000620">
    <property type="entry name" value="EamA_dom"/>
</dbReference>
<feature type="transmembrane region" description="Helical" evidence="6">
    <location>
        <begin position="5"/>
        <end position="27"/>
    </location>
</feature>
<comment type="subcellular location">
    <subcellularLocation>
        <location evidence="1">Membrane</location>
        <topology evidence="1">Multi-pass membrane protein</topology>
    </subcellularLocation>
</comment>
<dbReference type="PANTHER" id="PTHR32322">
    <property type="entry name" value="INNER MEMBRANE TRANSPORTER"/>
    <property type="match status" value="1"/>
</dbReference>
<evidence type="ECO:0000256" key="6">
    <source>
        <dbReference type="SAM" id="Phobius"/>
    </source>
</evidence>
<dbReference type="Pfam" id="PF00892">
    <property type="entry name" value="EamA"/>
    <property type="match status" value="2"/>
</dbReference>
<keyword evidence="3 6" id="KW-0812">Transmembrane</keyword>